<feature type="transmembrane region" description="Helical" evidence="2">
    <location>
        <begin position="199"/>
        <end position="215"/>
    </location>
</feature>
<dbReference type="EMBL" id="JBHSKF010000011">
    <property type="protein sequence ID" value="MFC5289498.1"/>
    <property type="molecule type" value="Genomic_DNA"/>
</dbReference>
<feature type="compositionally biased region" description="Pro residues" evidence="1">
    <location>
        <begin position="338"/>
        <end position="353"/>
    </location>
</feature>
<evidence type="ECO:0000256" key="1">
    <source>
        <dbReference type="SAM" id="MobiDB-lite"/>
    </source>
</evidence>
<feature type="transmembrane region" description="Helical" evidence="2">
    <location>
        <begin position="115"/>
        <end position="135"/>
    </location>
</feature>
<feature type="transmembrane region" description="Helical" evidence="2">
    <location>
        <begin position="89"/>
        <end position="109"/>
    </location>
</feature>
<protein>
    <submittedName>
        <fullName evidence="3">DUF1700 domain-containing protein</fullName>
    </submittedName>
</protein>
<accession>A0ABW0ESY7</accession>
<feature type="transmembrane region" description="Helical" evidence="2">
    <location>
        <begin position="224"/>
        <end position="244"/>
    </location>
</feature>
<dbReference type="Proteomes" id="UP001596157">
    <property type="component" value="Unassembled WGS sequence"/>
</dbReference>
<sequence length="380" mass="40350">MNGIDTRADDYLRRVKAALADLPADEVAEVMEDLEAHVAEVFAEAGSAEEVERRLGTPEEYAAELRAAGGYPTGNTPSGERARVWLGRLVVWAAVAATALAGLAGVLAMDRYQEEYLGLALVGGLIALPAAWLVFAGTVRRSDVEAVPEYRWGREKGLRLVAATPWAERVRGMRGAWRLVRLVVLALAFLGALGADGGFWMVAILAAAVVLVWLGPRVDTDRRLLLLVVPANALVVGLGIALAASAVQPEHDSGGYYYPVSNPEGFAYYGNTVENVYAVDKDGKPISDFYLYDQHGNPLSTPRYGCLDGYGDREVSNRYPAPVAEHGPNGCVERPAPTFVPLPPGLIDPPATPAPTTTAPTTSPSATTAPTTTAAPTTTK</sequence>
<evidence type="ECO:0000313" key="3">
    <source>
        <dbReference type="EMBL" id="MFC5289498.1"/>
    </source>
</evidence>
<dbReference type="RefSeq" id="WP_378249345.1">
    <property type="nucleotide sequence ID" value="NZ_JBHSKF010000011.1"/>
</dbReference>
<name>A0ABW0ESY7_9PSEU</name>
<feature type="region of interest" description="Disordered" evidence="1">
    <location>
        <begin position="326"/>
        <end position="380"/>
    </location>
</feature>
<keyword evidence="2" id="KW-0812">Transmembrane</keyword>
<reference evidence="4" key="1">
    <citation type="journal article" date="2019" name="Int. J. Syst. Evol. Microbiol.">
        <title>The Global Catalogue of Microorganisms (GCM) 10K type strain sequencing project: providing services to taxonomists for standard genome sequencing and annotation.</title>
        <authorList>
            <consortium name="The Broad Institute Genomics Platform"/>
            <consortium name="The Broad Institute Genome Sequencing Center for Infectious Disease"/>
            <person name="Wu L."/>
            <person name="Ma J."/>
        </authorList>
    </citation>
    <scope>NUCLEOTIDE SEQUENCE [LARGE SCALE GENOMIC DNA]</scope>
    <source>
        <strain evidence="4">CCUG 59778</strain>
    </source>
</reference>
<evidence type="ECO:0000313" key="4">
    <source>
        <dbReference type="Proteomes" id="UP001596157"/>
    </source>
</evidence>
<keyword evidence="2" id="KW-0472">Membrane</keyword>
<gene>
    <name evidence="3" type="ORF">ACFPM7_20795</name>
</gene>
<keyword evidence="2" id="KW-1133">Transmembrane helix</keyword>
<proteinExistence type="predicted"/>
<organism evidence="3 4">
    <name type="scientific">Actinokineospora guangxiensis</name>
    <dbReference type="NCBI Taxonomy" id="1490288"/>
    <lineage>
        <taxon>Bacteria</taxon>
        <taxon>Bacillati</taxon>
        <taxon>Actinomycetota</taxon>
        <taxon>Actinomycetes</taxon>
        <taxon>Pseudonocardiales</taxon>
        <taxon>Pseudonocardiaceae</taxon>
        <taxon>Actinokineospora</taxon>
    </lineage>
</organism>
<comment type="caution">
    <text evidence="3">The sequence shown here is derived from an EMBL/GenBank/DDBJ whole genome shotgun (WGS) entry which is preliminary data.</text>
</comment>
<dbReference type="Pfam" id="PF22564">
    <property type="entry name" value="HAAS"/>
    <property type="match status" value="1"/>
</dbReference>
<keyword evidence="4" id="KW-1185">Reference proteome</keyword>
<feature type="compositionally biased region" description="Low complexity" evidence="1">
    <location>
        <begin position="354"/>
        <end position="380"/>
    </location>
</feature>
<feature type="transmembrane region" description="Helical" evidence="2">
    <location>
        <begin position="175"/>
        <end position="193"/>
    </location>
</feature>
<evidence type="ECO:0000256" key="2">
    <source>
        <dbReference type="SAM" id="Phobius"/>
    </source>
</evidence>